<proteinExistence type="predicted"/>
<accession>A0A7K4ECX0</accession>
<protein>
    <submittedName>
        <fullName evidence="3">Heme utilization protein</fullName>
    </submittedName>
</protein>
<dbReference type="Proteomes" id="UP000010448">
    <property type="component" value="Unassembled WGS sequence"/>
</dbReference>
<sequence length="330" mass="33055">MKPTMALKPLVFALAAVMAVAAQAGGNNEHGGHNGGHNGGHDGNTSYLLSLLVNAGSAATVIDTQTNAANWVNNEATRNDAKMDNSANGSQGNLGANTAAGDGNQQDNVAAIATADESFVFGSAMAVSSATQNNIGNGVANFSTKNTASLNSSANGSSGNIGVNVTAGDFNQQKNNLAIAVSGGRVAVASAAANQTTTGLGVSNSADRTYKTDTLYSGFAAYGKYQGNGWGYVEDESSNGHGHGQGHGGGRTDKDPLKFHEEGDFALFGVASYQVLTPTGWVNPVTNTASLTNSLNGVSGNVGANVSAGNANQQSNSLSIAAGCRACTGM</sequence>
<gene>
    <name evidence="3" type="ORF">CSV86_009755</name>
</gene>
<feature type="signal peptide" evidence="2">
    <location>
        <begin position="1"/>
        <end position="24"/>
    </location>
</feature>
<feature type="chain" id="PRO_5029763478" evidence="2">
    <location>
        <begin position="25"/>
        <end position="330"/>
    </location>
</feature>
<name>A0A7K4ECX0_9PSED</name>
<evidence type="ECO:0000256" key="2">
    <source>
        <dbReference type="SAM" id="SignalP"/>
    </source>
</evidence>
<keyword evidence="4" id="KW-1185">Reference proteome</keyword>
<keyword evidence="2" id="KW-0732">Signal</keyword>
<feature type="region of interest" description="Disordered" evidence="1">
    <location>
        <begin position="80"/>
        <end position="101"/>
    </location>
</feature>
<feature type="region of interest" description="Disordered" evidence="1">
    <location>
        <begin position="236"/>
        <end position="256"/>
    </location>
</feature>
<dbReference type="OrthoDB" id="7024182at2"/>
<feature type="compositionally biased region" description="Polar residues" evidence="1">
    <location>
        <begin position="85"/>
        <end position="96"/>
    </location>
</feature>
<evidence type="ECO:0000313" key="3">
    <source>
        <dbReference type="EMBL" id="NNJ15498.1"/>
    </source>
</evidence>
<dbReference type="RefSeq" id="WP_037061959.1">
    <property type="nucleotide sequence ID" value="NZ_AMWJ02000001.1"/>
</dbReference>
<reference evidence="3 4" key="1">
    <citation type="journal article" date="2013" name="Genome Announc.">
        <title>Genome Sequence of Naphthalene-Degrading Soil Bacterium Pseudomonas putida CSV86.</title>
        <authorList>
            <person name="Phale P.S."/>
            <person name="Paliwal V."/>
            <person name="Raju S.C."/>
            <person name="Modak A."/>
            <person name="Purohit H.J."/>
        </authorList>
    </citation>
    <scope>NUCLEOTIDE SEQUENCE [LARGE SCALE GENOMIC DNA]</scope>
    <source>
        <strain evidence="3 4">CSV86</strain>
    </source>
</reference>
<organism evidence="3 4">
    <name type="scientific">Pseudomonas bharatica CSV86</name>
    <dbReference type="NCBI Taxonomy" id="1005395"/>
    <lineage>
        <taxon>Bacteria</taxon>
        <taxon>Pseudomonadati</taxon>
        <taxon>Pseudomonadota</taxon>
        <taxon>Gammaproteobacteria</taxon>
        <taxon>Pseudomonadales</taxon>
        <taxon>Pseudomonadaceae</taxon>
        <taxon>Pseudomonas</taxon>
        <taxon>Pseudomonas bharatica</taxon>
    </lineage>
</organism>
<dbReference type="EMBL" id="AMWJ02000001">
    <property type="protein sequence ID" value="NNJ15498.1"/>
    <property type="molecule type" value="Genomic_DNA"/>
</dbReference>
<comment type="caution">
    <text evidence="3">The sequence shown here is derived from an EMBL/GenBank/DDBJ whole genome shotgun (WGS) entry which is preliminary data.</text>
</comment>
<dbReference type="AlphaFoldDB" id="A0A7K4ECX0"/>
<evidence type="ECO:0000313" key="4">
    <source>
        <dbReference type="Proteomes" id="UP000010448"/>
    </source>
</evidence>
<evidence type="ECO:0000256" key="1">
    <source>
        <dbReference type="SAM" id="MobiDB-lite"/>
    </source>
</evidence>